<reference evidence="1 2" key="1">
    <citation type="journal article" date="2016" name="Genome Announc.">
        <title>Complete Genome Sequences of Aerococcus christensenii CCUG 28831T, Aerococcus sanguinicola CCUG 43001T, Aerococcus urinae CCUG 36881T, Aerococcus urinaeequi CCUG 28094T, Aerococcus urinaehominis CCUG 42038 BT, and Aerococcus viridans CCUG 4311T.</title>
        <authorList>
            <person name="Carkaci D."/>
            <person name="Dargis R."/>
            <person name="Nielsen X.C."/>
            <person name="Skovgaard O."/>
            <person name="Fuursted K."/>
            <person name="Christensen J.J."/>
        </authorList>
    </citation>
    <scope>NUCLEOTIDE SEQUENCE [LARGE SCALE GENOMIC DNA]</scope>
    <source>
        <strain evidence="1 2">CCUG42038B</strain>
    </source>
</reference>
<proteinExistence type="predicted"/>
<dbReference type="PANTHER" id="PTHR48094">
    <property type="entry name" value="PROTEIN/NUCLEIC ACID DEGLYCASE DJ-1-RELATED"/>
    <property type="match status" value="1"/>
</dbReference>
<dbReference type="EMBL" id="CP014163">
    <property type="protein sequence ID" value="AMB99365.1"/>
    <property type="molecule type" value="Genomic_DNA"/>
</dbReference>
<evidence type="ECO:0000313" key="1">
    <source>
        <dbReference type="EMBL" id="AMB99365.1"/>
    </source>
</evidence>
<dbReference type="RefSeq" id="WP_067978952.1">
    <property type="nucleotide sequence ID" value="NZ_CP014163.1"/>
</dbReference>
<sequence length="191" mass="20468">MDKVALLIADQCEETEAITVVDYLRRAEISIDLISITGDLTVKGAHGINFQADFLIDQVELRDYDYLVFTGGLGNAKALASDDRVLTNVQAFFRQGKRLTAICAAPLVFEAAGLADKIKGTAFPGILEQIDYQSPSQDLVVIDSEHGIITSRGPATALCFALALVTDIAGQTAADQLGQELLVPEFKASHA</sequence>
<dbReference type="InterPro" id="IPR006287">
    <property type="entry name" value="DJ-1"/>
</dbReference>
<dbReference type="InterPro" id="IPR029062">
    <property type="entry name" value="Class_I_gatase-like"/>
</dbReference>
<dbReference type="AlphaFoldDB" id="A0A0X8FL91"/>
<dbReference type="Proteomes" id="UP000062260">
    <property type="component" value="Chromosome"/>
</dbReference>
<dbReference type="InterPro" id="IPR050325">
    <property type="entry name" value="Prot/Nucl_acid_deglycase"/>
</dbReference>
<dbReference type="InterPro" id="IPR002818">
    <property type="entry name" value="DJ-1/PfpI"/>
</dbReference>
<protein>
    <submittedName>
        <fullName evidence="1">Uncharacterized protein</fullName>
    </submittedName>
</protein>
<gene>
    <name evidence="1" type="ORF">AWM75_04870</name>
</gene>
<dbReference type="GO" id="GO:0005737">
    <property type="term" value="C:cytoplasm"/>
    <property type="evidence" value="ECO:0007669"/>
    <property type="project" value="TreeGrafter"/>
</dbReference>
<dbReference type="KEGG" id="auh:AWM75_04870"/>
<dbReference type="SUPFAM" id="SSF52317">
    <property type="entry name" value="Class I glutamine amidotransferase-like"/>
    <property type="match status" value="1"/>
</dbReference>
<reference evidence="2" key="2">
    <citation type="submission" date="2016-01" db="EMBL/GenBank/DDBJ databases">
        <title>Six Aerococcus type strain genome sequencing and assembly using PacBio and Illumina Hiseq.</title>
        <authorList>
            <person name="Carkaci D."/>
            <person name="Dargis R."/>
            <person name="Nielsen X.C."/>
            <person name="Skovgaard O."/>
            <person name="Fuursted K."/>
            <person name="Christensen J.J."/>
        </authorList>
    </citation>
    <scope>NUCLEOTIDE SEQUENCE [LARGE SCALE GENOMIC DNA]</scope>
    <source>
        <strain evidence="2">CCUG42038B</strain>
    </source>
</reference>
<dbReference type="STRING" id="128944.AWM75_04870"/>
<dbReference type="NCBIfam" id="TIGR01383">
    <property type="entry name" value="not_thiJ"/>
    <property type="match status" value="1"/>
</dbReference>
<dbReference type="Gene3D" id="3.40.50.880">
    <property type="match status" value="1"/>
</dbReference>
<accession>A0A0X8FL91</accession>
<dbReference type="OrthoDB" id="9800516at2"/>
<dbReference type="CDD" id="cd03135">
    <property type="entry name" value="GATase1_DJ-1"/>
    <property type="match status" value="1"/>
</dbReference>
<dbReference type="PANTHER" id="PTHR48094:SF12">
    <property type="entry name" value="PARKINSON DISEASE PROTEIN 7 HOMOLOG"/>
    <property type="match status" value="1"/>
</dbReference>
<dbReference type="Pfam" id="PF01965">
    <property type="entry name" value="DJ-1_PfpI"/>
    <property type="match status" value="1"/>
</dbReference>
<evidence type="ECO:0000313" key="2">
    <source>
        <dbReference type="Proteomes" id="UP000062260"/>
    </source>
</evidence>
<name>A0A0X8FL91_9LACT</name>
<organism evidence="1 2">
    <name type="scientific">Aerococcus urinaehominis</name>
    <dbReference type="NCBI Taxonomy" id="128944"/>
    <lineage>
        <taxon>Bacteria</taxon>
        <taxon>Bacillati</taxon>
        <taxon>Bacillota</taxon>
        <taxon>Bacilli</taxon>
        <taxon>Lactobacillales</taxon>
        <taxon>Aerococcaceae</taxon>
        <taxon>Aerococcus</taxon>
    </lineage>
</organism>
<keyword evidence="2" id="KW-1185">Reference proteome</keyword>